<dbReference type="Proteomes" id="UP000671862">
    <property type="component" value="Chromosome"/>
</dbReference>
<dbReference type="InterPro" id="IPR002725">
    <property type="entry name" value="YgjP-like_metallopeptidase"/>
</dbReference>
<name>A0ABX7SBG3_9BACT</name>
<dbReference type="Gene3D" id="3.30.2010.10">
    <property type="entry name" value="Metalloproteases ('zincins'), catalytic domain"/>
    <property type="match status" value="1"/>
</dbReference>
<evidence type="ECO:0000313" key="3">
    <source>
        <dbReference type="Proteomes" id="UP000671862"/>
    </source>
</evidence>
<keyword evidence="3" id="KW-1185">Reference proteome</keyword>
<accession>A0ABX7SBG3</accession>
<dbReference type="CDD" id="cd07344">
    <property type="entry name" value="M48_yhfN_like"/>
    <property type="match status" value="1"/>
</dbReference>
<sequence>MENIKIEKIIRTNRKSVALQITERATLIVRAPRKMKNCEIFHIISRHKKWIEKKIEEVKTAIPAPKQFVEGEKFLYLGKFYPLKIVTGQNVPLKFDNAFLLSQNVLTDAKNIFSAWYKYQAKKLIPERVEYYSQKHNFKYNKINITNAKKRWGSCSSKGNLNFSWYLIMAPIAVIDYVIIHELVHLIEKNHSKNFWKKVEQLMPDYKKYHLWLKEHKYMLTL</sequence>
<proteinExistence type="predicted"/>
<gene>
    <name evidence="2" type="ORF">JYK00_02360</name>
</gene>
<protein>
    <submittedName>
        <fullName evidence="2">M48 family metallopeptidase</fullName>
    </submittedName>
</protein>
<feature type="domain" description="YgjP-like metallopeptidase" evidence="1">
    <location>
        <begin position="15"/>
        <end position="216"/>
    </location>
</feature>
<evidence type="ECO:0000313" key="2">
    <source>
        <dbReference type="EMBL" id="QTA38883.1"/>
    </source>
</evidence>
<evidence type="ECO:0000259" key="1">
    <source>
        <dbReference type="Pfam" id="PF01863"/>
    </source>
</evidence>
<dbReference type="InterPro" id="IPR053136">
    <property type="entry name" value="UTP_pyrophosphatase-like"/>
</dbReference>
<dbReference type="EMBL" id="CP071446">
    <property type="protein sequence ID" value="QTA38883.1"/>
    <property type="molecule type" value="Genomic_DNA"/>
</dbReference>
<dbReference type="PANTHER" id="PTHR30399:SF1">
    <property type="entry name" value="UTP PYROPHOSPHATASE"/>
    <property type="match status" value="1"/>
</dbReference>
<reference evidence="2 3" key="1">
    <citation type="submission" date="2021-03" db="EMBL/GenBank/DDBJ databases">
        <title>Thermosipho ferrireducens sp.nov., an anaerobic thermophilic iron-reducing bacterium isolated from a deep-sea hydrothermal sulfide deposits.</title>
        <authorList>
            <person name="Zeng X."/>
            <person name="Chen Y."/>
            <person name="Shao Z."/>
        </authorList>
    </citation>
    <scope>NUCLEOTIDE SEQUENCE [LARGE SCALE GENOMIC DNA]</scope>
    <source>
        <strain evidence="2 3">JL129W03</strain>
    </source>
</reference>
<dbReference type="PANTHER" id="PTHR30399">
    <property type="entry name" value="UNCHARACTERIZED PROTEIN YGJP"/>
    <property type="match status" value="1"/>
</dbReference>
<dbReference type="Pfam" id="PF01863">
    <property type="entry name" value="YgjP-like"/>
    <property type="match status" value="1"/>
</dbReference>
<organism evidence="2 3">
    <name type="scientific">Thermosipho ferrireducens</name>
    <dbReference type="NCBI Taxonomy" id="2571116"/>
    <lineage>
        <taxon>Bacteria</taxon>
        <taxon>Thermotogati</taxon>
        <taxon>Thermotogota</taxon>
        <taxon>Thermotogae</taxon>
        <taxon>Thermotogales</taxon>
        <taxon>Fervidobacteriaceae</taxon>
        <taxon>Thermosipho</taxon>
    </lineage>
</organism>